<organism evidence="2">
    <name type="scientific">Pararge aegeria</name>
    <name type="common">speckled wood butterfly</name>
    <dbReference type="NCBI Taxonomy" id="116150"/>
    <lineage>
        <taxon>Eukaryota</taxon>
        <taxon>Metazoa</taxon>
        <taxon>Ecdysozoa</taxon>
        <taxon>Arthropoda</taxon>
        <taxon>Hexapoda</taxon>
        <taxon>Insecta</taxon>
        <taxon>Pterygota</taxon>
        <taxon>Neoptera</taxon>
        <taxon>Endopterygota</taxon>
        <taxon>Lepidoptera</taxon>
        <taxon>Glossata</taxon>
        <taxon>Ditrysia</taxon>
        <taxon>Papilionoidea</taxon>
        <taxon>Nymphalidae</taxon>
        <taxon>Satyrinae</taxon>
        <taxon>Satyrini</taxon>
        <taxon>Parargina</taxon>
        <taxon>Pararge</taxon>
    </lineage>
</organism>
<feature type="non-terminal residue" evidence="2">
    <location>
        <position position="1"/>
    </location>
</feature>
<accession>S4PZQ2</accession>
<feature type="region of interest" description="Disordered" evidence="1">
    <location>
        <begin position="29"/>
        <end position="73"/>
    </location>
</feature>
<reference evidence="2" key="1">
    <citation type="journal article" date="2013" name="BMC Genomics">
        <title>Unscrambling butterfly oogenesis.</title>
        <authorList>
            <person name="Carter J.M."/>
            <person name="Baker S.C."/>
            <person name="Pink R."/>
            <person name="Carter D.R."/>
            <person name="Collins A."/>
            <person name="Tomlin J."/>
            <person name="Gibbs M."/>
            <person name="Breuker C.J."/>
        </authorList>
    </citation>
    <scope>NUCLEOTIDE SEQUENCE</scope>
    <source>
        <tissue evidence="2">Ovary</tissue>
    </source>
</reference>
<reference evidence="2" key="2">
    <citation type="submission" date="2013-05" db="EMBL/GenBank/DDBJ databases">
        <authorList>
            <person name="Carter J.-M."/>
            <person name="Baker S.C."/>
            <person name="Pink R."/>
            <person name="Carter D.R.F."/>
            <person name="Collins A."/>
            <person name="Tomlin J."/>
            <person name="Gibbs M."/>
            <person name="Breuker C.J."/>
        </authorList>
    </citation>
    <scope>NUCLEOTIDE SEQUENCE</scope>
    <source>
        <tissue evidence="2">Ovary</tissue>
    </source>
</reference>
<dbReference type="EMBL" id="GAIX01001143">
    <property type="protein sequence ID" value="JAA91417.1"/>
    <property type="molecule type" value="Transcribed_RNA"/>
</dbReference>
<sequence>RSHRKTRPSSNRIRLTATRATKISTRCCALSSPTPRGRARPSSAPSTRTIATTRRARSAPPSAARTRRASPSA</sequence>
<dbReference type="AlphaFoldDB" id="S4PZQ2"/>
<feature type="non-terminal residue" evidence="2">
    <location>
        <position position="73"/>
    </location>
</feature>
<feature type="compositionally biased region" description="Polar residues" evidence="1">
    <location>
        <begin position="8"/>
        <end position="20"/>
    </location>
</feature>
<protein>
    <submittedName>
        <fullName evidence="2">Uncharacterized protein</fullName>
    </submittedName>
</protein>
<name>S4PZQ2_9NEOP</name>
<proteinExistence type="predicted"/>
<feature type="compositionally biased region" description="Low complexity" evidence="1">
    <location>
        <begin position="41"/>
        <end position="73"/>
    </location>
</feature>
<evidence type="ECO:0000313" key="2">
    <source>
        <dbReference type="EMBL" id="JAA91417.1"/>
    </source>
</evidence>
<feature type="region of interest" description="Disordered" evidence="1">
    <location>
        <begin position="1"/>
        <end position="20"/>
    </location>
</feature>
<evidence type="ECO:0000256" key="1">
    <source>
        <dbReference type="SAM" id="MobiDB-lite"/>
    </source>
</evidence>